<feature type="repeat" description="TPR" evidence="3">
    <location>
        <begin position="174"/>
        <end position="207"/>
    </location>
</feature>
<organism evidence="4 5">
    <name type="scientific">candidate division TA06 bacterium DG_24</name>
    <dbReference type="NCBI Taxonomy" id="1703770"/>
    <lineage>
        <taxon>Bacteria</taxon>
        <taxon>Bacteria division TA06</taxon>
    </lineage>
</organism>
<dbReference type="SUPFAM" id="SSF48452">
    <property type="entry name" value="TPR-like"/>
    <property type="match status" value="4"/>
</dbReference>
<dbReference type="AlphaFoldDB" id="A0A0S7WWE9"/>
<proteinExistence type="predicted"/>
<dbReference type="SMART" id="SM00028">
    <property type="entry name" value="TPR"/>
    <property type="match status" value="13"/>
</dbReference>
<dbReference type="Gene3D" id="1.25.40.10">
    <property type="entry name" value="Tetratricopeptide repeat domain"/>
    <property type="match status" value="9"/>
</dbReference>
<dbReference type="PROSITE" id="PS50005">
    <property type="entry name" value="TPR"/>
    <property type="match status" value="3"/>
</dbReference>
<keyword evidence="2 3" id="KW-0802">TPR repeat</keyword>
<sequence>MWNGKRLLKIIIAVAVVATAGSAREGEEIYRLAERLAGEGRYAVAAEQYRAFLAAHPESPRAKDAYWGMAVALDSLASHAEAAQAYEDFAIFYPGDERSPRALLSSSRALVRLGEVRLAVSRYLRTADRYPDSREAESALFEAASREVELNRPTGAVRLWNRLLTDYPRTPLASTARYRLGSLLYELGRIQEARAAFATIVSSAPSDSLAPRAMLEECRLLVALGDSAGAAARYASLLSSYPGSGAVAPALLESAQLALLRHRWAEARSLATRLAEGPLEGPHIAEVYMLIGQASLELGDADAALIAYGSLAQAQGELEEALVAAAGLARAHLMRGEAAEAVDTLEAVRERSPELWASGRLDSLLSRAYGAAEEPGNAAGALERLALSVDEEEESLALLADAGYGYLDAGDWVQAIRVFEQVVARAHDGASMTWARAQMGLGRSYDRAGDRPRALQHYRRLIDRIPYGEMSSRAKARVERLAQYSLRDRDETIDGLVDAIASERSYLETARMLVQEFRAYQQAISLYRRAASEGGPGAAVARYELGETYRVLASIARLDDDEASAAAYRQEARRAFLAVVEAMPGSPIAVESEAAIVDAALDELEGIEREAERVRLCRAFLLSHPDGGRSDWALAHIARGELALGGGAVPGVRGGGGGDQSHLERAVEAGLDLLARFPESLYRGEAMRAVGAGYLGLGEFETGQQWLQAVATEYGGEEVAAWVRRDLARRAASSGDWRAASRHYEAVLENPAPEELAEEAMFGRGECWFRLGAYDACSDALEQFLELYPHSALVAEAAYFRAMSLAQLGLHEEALGHLAEFEQAYPDDERLPDVLLARGDMLLEIGRERAAADLYMRLSEGYPSTAAGWEGGVRAADALFAAGDYESALSAYRRVREAVPAEQGQTLRAGEIACLFRLGHVQRALAAAEAFASDFGSHAPGMVRIQYEKGRNHLERGEIGEAIEVLRLALERPDNSPYLGEVMYALGIARMRSADLEGAISLFRQVRELEPGGRLSREAAFKMGSCLYGLEEYEQAAVAYRAAADTSPGGAMSDASLAESALYNLAVTERRRGEFGGAIKTAEELLERFPGSEHRTAALLLVGGVYQEQEDYISALEAYRSITQFSSDLEEAEVRFWIAECLLSLGEPLEAASEFLSLVYHFPDQGLWTVTAEYRSGVAYEDAGKVREAVEIYRGLIADRPEGDEWAQAARERLEALGGGQ</sequence>
<gene>
    <name evidence="4" type="ORF">AMJ39_02695</name>
</gene>
<dbReference type="InterPro" id="IPR011990">
    <property type="entry name" value="TPR-like_helical_dom_sf"/>
</dbReference>
<evidence type="ECO:0000256" key="3">
    <source>
        <dbReference type="PROSITE-ProRule" id="PRU00339"/>
    </source>
</evidence>
<dbReference type="PANTHER" id="PTHR45586:SF1">
    <property type="entry name" value="LIPOPOLYSACCHARIDE ASSEMBLY PROTEIN B"/>
    <property type="match status" value="1"/>
</dbReference>
<dbReference type="EMBL" id="LIZS01000010">
    <property type="protein sequence ID" value="KPJ53916.1"/>
    <property type="molecule type" value="Genomic_DNA"/>
</dbReference>
<evidence type="ECO:0000256" key="2">
    <source>
        <dbReference type="ARBA" id="ARBA00022803"/>
    </source>
</evidence>
<protein>
    <recommendedName>
        <fullName evidence="6">Outer membrane lipoprotein BamD-like domain-containing protein</fullName>
    </recommendedName>
</protein>
<name>A0A0S7WWE9_UNCT6</name>
<dbReference type="InterPro" id="IPR019734">
    <property type="entry name" value="TPR_rpt"/>
</dbReference>
<dbReference type="Proteomes" id="UP000052008">
    <property type="component" value="Unassembled WGS sequence"/>
</dbReference>
<evidence type="ECO:0000313" key="4">
    <source>
        <dbReference type="EMBL" id="KPJ53916.1"/>
    </source>
</evidence>
<dbReference type="Pfam" id="PF13174">
    <property type="entry name" value="TPR_6"/>
    <property type="match status" value="2"/>
</dbReference>
<feature type="repeat" description="TPR" evidence="3">
    <location>
        <begin position="980"/>
        <end position="1013"/>
    </location>
</feature>
<evidence type="ECO:0000256" key="1">
    <source>
        <dbReference type="ARBA" id="ARBA00022737"/>
    </source>
</evidence>
<evidence type="ECO:0008006" key="6">
    <source>
        <dbReference type="Google" id="ProtNLM"/>
    </source>
</evidence>
<dbReference type="Pfam" id="PF13432">
    <property type="entry name" value="TPR_16"/>
    <property type="match status" value="7"/>
</dbReference>
<feature type="repeat" description="TPR" evidence="3">
    <location>
        <begin position="435"/>
        <end position="468"/>
    </location>
</feature>
<reference evidence="4 5" key="1">
    <citation type="journal article" date="2015" name="Microbiome">
        <title>Genomic resolution of linkages in carbon, nitrogen, and sulfur cycling among widespread estuary sediment bacteria.</title>
        <authorList>
            <person name="Baker B.J."/>
            <person name="Lazar C.S."/>
            <person name="Teske A.P."/>
            <person name="Dick G.J."/>
        </authorList>
    </citation>
    <scope>NUCLEOTIDE SEQUENCE [LARGE SCALE GENOMIC DNA]</scope>
    <source>
        <strain evidence="4">DG_24</strain>
    </source>
</reference>
<dbReference type="PANTHER" id="PTHR45586">
    <property type="entry name" value="TPR REPEAT-CONTAINING PROTEIN PA4667"/>
    <property type="match status" value="1"/>
</dbReference>
<dbReference type="InterPro" id="IPR051012">
    <property type="entry name" value="CellSynth/LPSAsmb/PSIAsmb"/>
</dbReference>
<keyword evidence="1" id="KW-0677">Repeat</keyword>
<accession>A0A0S7WWE9</accession>
<comment type="caution">
    <text evidence="4">The sequence shown here is derived from an EMBL/GenBank/DDBJ whole genome shotgun (WGS) entry which is preliminary data.</text>
</comment>
<evidence type="ECO:0000313" key="5">
    <source>
        <dbReference type="Proteomes" id="UP000052008"/>
    </source>
</evidence>
<dbReference type="STRING" id="1703770.AMJ39_02695"/>